<dbReference type="GO" id="GO:0005524">
    <property type="term" value="F:ATP binding"/>
    <property type="evidence" value="ECO:0007669"/>
    <property type="project" value="InterPro"/>
</dbReference>
<organismHost>
    <name type="scientific">Cavia porcellus</name>
    <name type="common">Guinea pig</name>
    <dbReference type="NCBI Taxonomy" id="10141"/>
</organismHost>
<evidence type="ECO:0000313" key="7">
    <source>
        <dbReference type="Proteomes" id="UP000102041"/>
    </source>
</evidence>
<dbReference type="InterPro" id="IPR008266">
    <property type="entry name" value="Tyr_kinase_AS"/>
</dbReference>
<dbReference type="KEGG" id="vg:14536690"/>
<feature type="region of interest" description="Disordered" evidence="3">
    <location>
        <begin position="48"/>
        <end position="97"/>
    </location>
</feature>
<dbReference type="GeneID" id="14536690"/>
<dbReference type="GO" id="GO:0016032">
    <property type="term" value="P:viral process"/>
    <property type="evidence" value="ECO:0007669"/>
    <property type="project" value="InterPro"/>
</dbReference>
<organism evidence="6 7">
    <name type="scientific">Guinea pig cytomegalovirus (strain 22122)</name>
    <name type="common">GPCMV</name>
    <dbReference type="NCBI Taxonomy" id="103920"/>
    <lineage>
        <taxon>Viruses</taxon>
        <taxon>Duplodnaviria</taxon>
        <taxon>Heunggongvirae</taxon>
        <taxon>Peploviricota</taxon>
        <taxon>Herviviricetes</taxon>
        <taxon>Herpesvirales</taxon>
        <taxon>Orthoherpesviridae</taxon>
        <taxon>Betaherpesvirinae</taxon>
        <taxon>Quwivirus</taxon>
        <taxon>Quwivirus caviidbeta2</taxon>
    </lineage>
</organism>
<keyword evidence="8" id="KW-1185">Reference proteome</keyword>
<dbReference type="EMBL" id="AB592928">
    <property type="protein sequence ID" value="BAJ78555.1"/>
    <property type="molecule type" value="Genomic_DNA"/>
</dbReference>
<dbReference type="InterPro" id="IPR011009">
    <property type="entry name" value="Kinase-like_dom_sf"/>
</dbReference>
<dbReference type="EMBL" id="KC503762">
    <property type="protein sequence ID" value="AGE11567.1"/>
    <property type="molecule type" value="Genomic_DNA"/>
</dbReference>
<dbReference type="PROSITE" id="PS00109">
    <property type="entry name" value="PROTEIN_KINASE_TYR"/>
    <property type="match status" value="1"/>
</dbReference>
<proteinExistence type="predicted"/>
<dbReference type="GO" id="GO:0004672">
    <property type="term" value="F:protein kinase activity"/>
    <property type="evidence" value="ECO:0007669"/>
    <property type="project" value="InterPro"/>
</dbReference>
<dbReference type="InterPro" id="IPR010615">
    <property type="entry name" value="Herpes_UL97"/>
</dbReference>
<accession>Q67670</accession>
<evidence type="ECO:0000256" key="1">
    <source>
        <dbReference type="ARBA" id="ARBA00022679"/>
    </source>
</evidence>
<reference evidence="5 8" key="2">
    <citation type="journal article" date="2013" name="Genome Announc.">
        <title>Complete genome sequence of pathogenic Guinea pig cytomegalovirus from salivary gland homogenates of infected animals.</title>
        <authorList>
            <person name="Yang D."/>
            <person name="Tamburro K."/>
            <person name="Dittmer D."/>
            <person name="Cui X."/>
            <person name="McVoy M.A."/>
            <person name="Hernandez-Alvarado N."/>
            <person name="Schleiss M.R."/>
        </authorList>
    </citation>
    <scope>NUCLEOTIDE SEQUENCE [LARGE SCALE GENOMIC DNA]</scope>
    <source>
        <strain evidence="5">21222</strain>
    </source>
</reference>
<sequence length="605" mass="68137">MSTSNVLKRRRDVPGDDRALEPDGSRSPKRGFLDVLLDLPGVIRRSLEGDFEGDDRSSEPSKRKIGHDPPRSLSRLEHPGPLAQTSGRAVAATRASRSSCTCTPRERSLSCSEEMIISRAGRLRYCPICNRERRVMEQRPSASAAEGSPYDNLDPAWTDDRFCQHASLSTDTMLISHIPGLECDLRIFDQLREPCLKHYMGSEGYLTVYVPKREDFCDTVCRRVDRSVADARLGIGAFGEVWPVPGTDNVVKISKRVTESIIGVWVSGVIRAKSRQKDATTTMGGRLIHGFLAAMGCCMYHKTTLYARMDVDMYRYDGWKLAGMESYRHAFSGLADALRFLNGTCHICHFDVSPMNCLIKVDPSAPYRIARAALCDYSLTEPHPMYNRRCAVVLQETKSVRMLPDSQYKLCECYHPAFRPIILQRTVCAEPDGYFPFEDWGQFCVAEICALGMVVCFCLMRTLDWRGVPTVRRVSESLLFQATPLACDAMEKQDLAGYSSACLAIMARQLAYVGAILGSRVSDTFERTKRFVKVQCGDVRYQEFTNVYEDAVRIISPFHVRDRLALASRQSAGRYLLGELVKVFSVSETEHLLCDPRTLFQADYR</sequence>
<dbReference type="SUPFAM" id="SSF56112">
    <property type="entry name" value="Protein kinase-like (PK-like)"/>
    <property type="match status" value="1"/>
</dbReference>
<dbReference type="OrthoDB" id="4062at10239"/>
<name>Q67670_GPCMV</name>
<evidence type="ECO:0000313" key="6">
    <source>
        <dbReference type="EMBL" id="BAJ78555.1"/>
    </source>
</evidence>
<feature type="region of interest" description="Disordered" evidence="3">
    <location>
        <begin position="1"/>
        <end position="31"/>
    </location>
</feature>
<keyword evidence="1" id="KW-0808">Transferase</keyword>
<evidence type="ECO:0000256" key="3">
    <source>
        <dbReference type="SAM" id="MobiDB-lite"/>
    </source>
</evidence>
<protein>
    <submittedName>
        <fullName evidence="5 6">GP97</fullName>
    </submittedName>
</protein>
<dbReference type="Pfam" id="PF06734">
    <property type="entry name" value="UL97"/>
    <property type="match status" value="1"/>
</dbReference>
<evidence type="ECO:0000256" key="2">
    <source>
        <dbReference type="ARBA" id="ARBA00022777"/>
    </source>
</evidence>
<dbReference type="Proteomes" id="UP000132784">
    <property type="component" value="Segment"/>
</dbReference>
<feature type="domain" description="Herpesvirus UL97" evidence="4">
    <location>
        <begin position="356"/>
        <end position="534"/>
    </location>
</feature>
<evidence type="ECO:0000313" key="5">
    <source>
        <dbReference type="EMBL" id="AGE11567.1"/>
    </source>
</evidence>
<feature type="compositionally biased region" description="Low complexity" evidence="3">
    <location>
        <begin position="85"/>
        <end position="97"/>
    </location>
</feature>
<evidence type="ECO:0000313" key="8">
    <source>
        <dbReference type="Proteomes" id="UP000132784"/>
    </source>
</evidence>
<dbReference type="RefSeq" id="YP_007417863.1">
    <property type="nucleotide sequence ID" value="NC_020231.1"/>
</dbReference>
<reference evidence="6 7" key="1">
    <citation type="journal article" date="2011" name="J. Gen. Virol.">
        <title>Re-evaluation of the genome sequence of guinea pig cytomegalovirus.</title>
        <authorList>
            <person name="Kanai K."/>
            <person name="Yamada S."/>
            <person name="Yamamoto Y."/>
            <person name="Fukui Y."/>
            <person name="Kurane I."/>
            <person name="Inoue N."/>
        </authorList>
    </citation>
    <scope>NUCLEOTIDE SEQUENCE [LARGE SCALE GENOMIC DNA]</scope>
    <source>
        <strain evidence="6">22122</strain>
    </source>
</reference>
<keyword evidence="2" id="KW-0418">Kinase</keyword>
<gene>
    <name evidence="6" type="primary">GP97</name>
</gene>
<feature type="compositionally biased region" description="Basic and acidic residues" evidence="3">
    <location>
        <begin position="54"/>
        <end position="78"/>
    </location>
</feature>
<dbReference type="Proteomes" id="UP000102041">
    <property type="component" value="Segment"/>
</dbReference>
<evidence type="ECO:0000259" key="4">
    <source>
        <dbReference type="Pfam" id="PF06734"/>
    </source>
</evidence>
<feature type="compositionally biased region" description="Basic and acidic residues" evidence="3">
    <location>
        <begin position="12"/>
        <end position="26"/>
    </location>
</feature>